<reference evidence="1 2" key="1">
    <citation type="submission" date="2019-01" db="EMBL/GenBank/DDBJ databases">
        <title>Coherence of Microcystis species and biogeography revealed through population genomics.</title>
        <authorList>
            <person name="Perez-Carrascal O.M."/>
            <person name="Terrat Y."/>
            <person name="Giani A."/>
            <person name="Fortin N."/>
            <person name="Tromas N."/>
            <person name="Shapiro B.J."/>
        </authorList>
    </citation>
    <scope>NUCLEOTIDE SEQUENCE [LARGE SCALE GENOMIC DNA]</scope>
    <source>
        <strain evidence="1">Ma_MB_F_20061100_S20D</strain>
    </source>
</reference>
<accession>A0A552EQ34</accession>
<sequence length="77" mass="8994">MTRAKISIFLPEELVNYLDQKVENKSIFIASILQQWRQQQEAEELAQAFLAVDELELGWTDEWQTAAIINSEALWLK</sequence>
<dbReference type="Proteomes" id="UP000315113">
    <property type="component" value="Unassembled WGS sequence"/>
</dbReference>
<evidence type="ECO:0008006" key="3">
    <source>
        <dbReference type="Google" id="ProtNLM"/>
    </source>
</evidence>
<protein>
    <recommendedName>
        <fullName evidence="3">CopG family transcriptional regulator</fullName>
    </recommendedName>
</protein>
<proteinExistence type="predicted"/>
<name>A0A552EQ34_MICAE</name>
<evidence type="ECO:0000313" key="2">
    <source>
        <dbReference type="Proteomes" id="UP000315113"/>
    </source>
</evidence>
<evidence type="ECO:0000313" key="1">
    <source>
        <dbReference type="EMBL" id="TRU36580.1"/>
    </source>
</evidence>
<gene>
    <name evidence="1" type="ORF">EWV78_08935</name>
</gene>
<dbReference type="EMBL" id="SFBH01000072">
    <property type="protein sequence ID" value="TRU36580.1"/>
    <property type="molecule type" value="Genomic_DNA"/>
</dbReference>
<comment type="caution">
    <text evidence="1">The sequence shown here is derived from an EMBL/GenBank/DDBJ whole genome shotgun (WGS) entry which is preliminary data.</text>
</comment>
<organism evidence="1 2">
    <name type="scientific">Microcystis aeruginosa Ma_MB_F_20061100_S20D</name>
    <dbReference type="NCBI Taxonomy" id="2486253"/>
    <lineage>
        <taxon>Bacteria</taxon>
        <taxon>Bacillati</taxon>
        <taxon>Cyanobacteriota</taxon>
        <taxon>Cyanophyceae</taxon>
        <taxon>Oscillatoriophycideae</taxon>
        <taxon>Chroococcales</taxon>
        <taxon>Microcystaceae</taxon>
        <taxon>Microcystis</taxon>
    </lineage>
</organism>
<dbReference type="AlphaFoldDB" id="A0A552EQ34"/>